<feature type="region of interest" description="Disordered" evidence="1">
    <location>
        <begin position="43"/>
        <end position="84"/>
    </location>
</feature>
<sequence length="116" mass="12654">MGSFLLKLVGGVGQTHHYLVVIDGGARQTYLLLDTRRREVVRASAEGTPTGDQRFALDGEASPREASSQEPPGGTMSPAVEPSPLSDEEFSLLAVHLRGRWLRDGQPPTTVVKYFY</sequence>
<dbReference type="EMBL" id="VDGT01000002">
    <property type="protein sequence ID" value="TNM33543.1"/>
    <property type="molecule type" value="Genomic_DNA"/>
</dbReference>
<keyword evidence="3" id="KW-1185">Reference proteome</keyword>
<name>A0A5C4VCB7_9ACTN</name>
<organism evidence="2 3">
    <name type="scientific">Streptomyces sedi</name>
    <dbReference type="NCBI Taxonomy" id="555059"/>
    <lineage>
        <taxon>Bacteria</taxon>
        <taxon>Bacillati</taxon>
        <taxon>Actinomycetota</taxon>
        <taxon>Actinomycetes</taxon>
        <taxon>Kitasatosporales</taxon>
        <taxon>Streptomycetaceae</taxon>
        <taxon>Streptomyces</taxon>
    </lineage>
</organism>
<evidence type="ECO:0000313" key="3">
    <source>
        <dbReference type="Proteomes" id="UP000311713"/>
    </source>
</evidence>
<gene>
    <name evidence="2" type="ORF">FH715_04100</name>
</gene>
<evidence type="ECO:0000256" key="1">
    <source>
        <dbReference type="SAM" id="MobiDB-lite"/>
    </source>
</evidence>
<proteinExistence type="predicted"/>
<dbReference type="Proteomes" id="UP000311713">
    <property type="component" value="Unassembled WGS sequence"/>
</dbReference>
<reference evidence="2 3" key="1">
    <citation type="submission" date="2019-06" db="EMBL/GenBank/DDBJ databases">
        <title>Draft genome of Streptomyces sedi sp. JCM16909.</title>
        <authorList>
            <person name="Klykleung N."/>
            <person name="Tanasupawat S."/>
            <person name="Kudo T."/>
            <person name="Yuki M."/>
            <person name="Ohkuma M."/>
        </authorList>
    </citation>
    <scope>NUCLEOTIDE SEQUENCE [LARGE SCALE GENOMIC DNA]</scope>
    <source>
        <strain evidence="2 3">JCM 16909</strain>
    </source>
</reference>
<dbReference type="OrthoDB" id="510537at85011"/>
<evidence type="ECO:0000313" key="2">
    <source>
        <dbReference type="EMBL" id="TNM33543.1"/>
    </source>
</evidence>
<dbReference type="AlphaFoldDB" id="A0A5C4VCB7"/>
<accession>A0A5C4VCB7</accession>
<dbReference type="RefSeq" id="WP_139640735.1">
    <property type="nucleotide sequence ID" value="NZ_BAAAZS010000006.1"/>
</dbReference>
<protein>
    <submittedName>
        <fullName evidence="2">Uncharacterized protein</fullName>
    </submittedName>
</protein>
<comment type="caution">
    <text evidence="2">The sequence shown here is derived from an EMBL/GenBank/DDBJ whole genome shotgun (WGS) entry which is preliminary data.</text>
</comment>